<sequence length="513" mass="57694">MPTRLIDVRMSVFSSETSTPPYAILSHTWVEGQEADFQEMTRVMDSDQMHTCCINKSDLTELSESINSMFKWYKGAQACYAYLADLEADADVDTRLRGCHWFTRGWCLQELVAPRSLIFLDQTWATVGTRRVFKSLVVTITTIPVHVLHSAKDISEVLAGTPIATRMSWAANGATARVKDLAYCLLGIFDVNMPLLYGESSKAFLRLQQEIIKQSNDLSIFFSWDNPGERAKSRNCRGNHGGQSPYRSLLARSPADFWPIIHCECAKVRGATLRGLGAQQSSFTMENAGLFIRDAIMEVLKLESGGRCYALKIIETQHPGQCKPLHNPDMYLFLEKVDPGRFARLSYGFLGRYGAYEPRAPSGYLGSSETPVEDATEATHPRSWYSGRVSFEGDSHVITDHVLTAACRPKRAVIFAFEFAGSRILPSDLNLVSCVNAEPRGRFDSPTLSFLRPRPYQATWFHLLGYAHIRLSPLRRSALEQLRACSFYVVCTFWPRYGSGIKIFSPKLWGVSR</sequence>
<dbReference type="STRING" id="644352.J3PEE9"/>
<proteinExistence type="predicted"/>
<dbReference type="OrthoDB" id="674604at2759"/>
<evidence type="ECO:0000313" key="2">
    <source>
        <dbReference type="EnsemblFungi" id="EJT70857"/>
    </source>
</evidence>
<dbReference type="AlphaFoldDB" id="J3PEE9"/>
<evidence type="ECO:0000313" key="1">
    <source>
        <dbReference type="EMBL" id="EJT70857.1"/>
    </source>
</evidence>
<dbReference type="eggNOG" id="ENOG502SHG8">
    <property type="taxonomic scope" value="Eukaryota"/>
</dbReference>
<dbReference type="PANTHER" id="PTHR10622:SF12">
    <property type="entry name" value="HET DOMAIN-CONTAINING PROTEIN"/>
    <property type="match status" value="1"/>
</dbReference>
<evidence type="ECO:0008006" key="4">
    <source>
        <dbReference type="Google" id="ProtNLM"/>
    </source>
</evidence>
<dbReference type="GeneID" id="20352338"/>
<reference evidence="2" key="5">
    <citation type="submission" date="2018-04" db="UniProtKB">
        <authorList>
            <consortium name="EnsemblFungi"/>
        </authorList>
    </citation>
    <scope>IDENTIFICATION</scope>
    <source>
        <strain evidence="2">R3-111a-1</strain>
    </source>
</reference>
<reference evidence="1" key="2">
    <citation type="submission" date="2010-07" db="EMBL/GenBank/DDBJ databases">
        <authorList>
            <consortium name="The Broad Institute Genome Sequencing Platform"/>
            <consortium name="Broad Institute Genome Sequencing Center for Infectious Disease"/>
            <person name="Ma L.-J."/>
            <person name="Dead R."/>
            <person name="Young S."/>
            <person name="Zeng Q."/>
            <person name="Koehrsen M."/>
            <person name="Alvarado L."/>
            <person name="Berlin A."/>
            <person name="Chapman S.B."/>
            <person name="Chen Z."/>
            <person name="Freedman E."/>
            <person name="Gellesch M."/>
            <person name="Goldberg J."/>
            <person name="Griggs A."/>
            <person name="Gujja S."/>
            <person name="Heilman E.R."/>
            <person name="Heiman D."/>
            <person name="Hepburn T."/>
            <person name="Howarth C."/>
            <person name="Jen D."/>
            <person name="Larson L."/>
            <person name="Mehta T."/>
            <person name="Neiman D."/>
            <person name="Pearson M."/>
            <person name="Roberts A."/>
            <person name="Saif S."/>
            <person name="Shea T."/>
            <person name="Shenoy N."/>
            <person name="Sisk P."/>
            <person name="Stolte C."/>
            <person name="Sykes S."/>
            <person name="Walk T."/>
            <person name="White J."/>
            <person name="Yandava C."/>
            <person name="Haas B."/>
            <person name="Nusbaum C."/>
            <person name="Birren B."/>
        </authorList>
    </citation>
    <scope>NUCLEOTIDE SEQUENCE</scope>
    <source>
        <strain evidence="1">R3-111a-1</strain>
    </source>
</reference>
<accession>J3PEE9</accession>
<dbReference type="PANTHER" id="PTHR10622">
    <property type="entry name" value="HET DOMAIN-CONTAINING PROTEIN"/>
    <property type="match status" value="1"/>
</dbReference>
<dbReference type="Proteomes" id="UP000006039">
    <property type="component" value="Unassembled WGS sequence"/>
</dbReference>
<reference evidence="3" key="1">
    <citation type="submission" date="2010-07" db="EMBL/GenBank/DDBJ databases">
        <title>The genome sequence of Gaeumannomyces graminis var. tritici strain R3-111a-1.</title>
        <authorList>
            <consortium name="The Broad Institute Genome Sequencing Platform"/>
            <person name="Ma L.-J."/>
            <person name="Dead R."/>
            <person name="Young S."/>
            <person name="Zeng Q."/>
            <person name="Koehrsen M."/>
            <person name="Alvarado L."/>
            <person name="Berlin A."/>
            <person name="Chapman S.B."/>
            <person name="Chen Z."/>
            <person name="Freedman E."/>
            <person name="Gellesch M."/>
            <person name="Goldberg J."/>
            <person name="Griggs A."/>
            <person name="Gujja S."/>
            <person name="Heilman E.R."/>
            <person name="Heiman D."/>
            <person name="Hepburn T."/>
            <person name="Howarth C."/>
            <person name="Jen D."/>
            <person name="Larson L."/>
            <person name="Mehta T."/>
            <person name="Neiman D."/>
            <person name="Pearson M."/>
            <person name="Roberts A."/>
            <person name="Saif S."/>
            <person name="Shea T."/>
            <person name="Shenoy N."/>
            <person name="Sisk P."/>
            <person name="Stolte C."/>
            <person name="Sykes S."/>
            <person name="Walk T."/>
            <person name="White J."/>
            <person name="Yandava C."/>
            <person name="Haas B."/>
            <person name="Nusbaum C."/>
            <person name="Birren B."/>
        </authorList>
    </citation>
    <scope>NUCLEOTIDE SEQUENCE [LARGE SCALE GENOMIC DNA]</scope>
    <source>
        <strain evidence="3">R3-111a-1</strain>
    </source>
</reference>
<evidence type="ECO:0000313" key="3">
    <source>
        <dbReference type="Proteomes" id="UP000006039"/>
    </source>
</evidence>
<dbReference type="HOGENOM" id="CLU_000288_138_11_1"/>
<protein>
    <recommendedName>
        <fullName evidence="4">Heterokaryon incompatibility domain-containing protein</fullName>
    </recommendedName>
</protein>
<dbReference type="VEuPathDB" id="FungiDB:GGTG_11880"/>
<name>J3PEE9_GAET3</name>
<organism evidence="1">
    <name type="scientific">Gaeumannomyces tritici (strain R3-111a-1)</name>
    <name type="common">Wheat and barley take-all root rot fungus</name>
    <name type="synonym">Gaeumannomyces graminis var. tritici</name>
    <dbReference type="NCBI Taxonomy" id="644352"/>
    <lineage>
        <taxon>Eukaryota</taxon>
        <taxon>Fungi</taxon>
        <taxon>Dikarya</taxon>
        <taxon>Ascomycota</taxon>
        <taxon>Pezizomycotina</taxon>
        <taxon>Sordariomycetes</taxon>
        <taxon>Sordariomycetidae</taxon>
        <taxon>Magnaporthales</taxon>
        <taxon>Magnaporthaceae</taxon>
        <taxon>Gaeumannomyces</taxon>
    </lineage>
</organism>
<dbReference type="RefSeq" id="XP_009228035.1">
    <property type="nucleotide sequence ID" value="XM_009229771.1"/>
</dbReference>
<keyword evidence="3" id="KW-1185">Reference proteome</keyword>
<reference evidence="1" key="3">
    <citation type="submission" date="2010-09" db="EMBL/GenBank/DDBJ databases">
        <title>Annotation of Gaeumannomyces graminis var. tritici R3-111a-1.</title>
        <authorList>
            <consortium name="The Broad Institute Genome Sequencing Platform"/>
            <person name="Ma L.-J."/>
            <person name="Dead R."/>
            <person name="Young S.K."/>
            <person name="Zeng Q."/>
            <person name="Gargeya S."/>
            <person name="Fitzgerald M."/>
            <person name="Haas B."/>
            <person name="Abouelleil A."/>
            <person name="Alvarado L."/>
            <person name="Arachchi H.M."/>
            <person name="Berlin A."/>
            <person name="Brown A."/>
            <person name="Chapman S.B."/>
            <person name="Chen Z."/>
            <person name="Dunbar C."/>
            <person name="Freedman E."/>
            <person name="Gearin G."/>
            <person name="Gellesch M."/>
            <person name="Goldberg J."/>
            <person name="Griggs A."/>
            <person name="Gujja S."/>
            <person name="Heiman D."/>
            <person name="Howarth C."/>
            <person name="Larson L."/>
            <person name="Lui A."/>
            <person name="MacDonald P.J.P."/>
            <person name="Mehta T."/>
            <person name="Montmayeur A."/>
            <person name="Murphy C."/>
            <person name="Neiman D."/>
            <person name="Pearson M."/>
            <person name="Priest M."/>
            <person name="Roberts A."/>
            <person name="Saif S."/>
            <person name="Shea T."/>
            <person name="Shenoy N."/>
            <person name="Sisk P."/>
            <person name="Stolte C."/>
            <person name="Sykes S."/>
            <person name="Yandava C."/>
            <person name="Wortman J."/>
            <person name="Nusbaum C."/>
            <person name="Birren B."/>
        </authorList>
    </citation>
    <scope>NUCLEOTIDE SEQUENCE</scope>
    <source>
        <strain evidence="1">R3-111a-1</strain>
    </source>
</reference>
<reference evidence="2" key="4">
    <citation type="journal article" date="2015" name="G3 (Bethesda)">
        <title>Genome sequences of three phytopathogenic species of the Magnaporthaceae family of fungi.</title>
        <authorList>
            <person name="Okagaki L.H."/>
            <person name="Nunes C.C."/>
            <person name="Sailsbery J."/>
            <person name="Clay B."/>
            <person name="Brown D."/>
            <person name="John T."/>
            <person name="Oh Y."/>
            <person name="Young N."/>
            <person name="Fitzgerald M."/>
            <person name="Haas B.J."/>
            <person name="Zeng Q."/>
            <person name="Young S."/>
            <person name="Adiconis X."/>
            <person name="Fan L."/>
            <person name="Levin J.Z."/>
            <person name="Mitchell T.K."/>
            <person name="Okubara P.A."/>
            <person name="Farman M.L."/>
            <person name="Kohn L.M."/>
            <person name="Birren B."/>
            <person name="Ma L.-J."/>
            <person name="Dean R.A."/>
        </authorList>
    </citation>
    <scope>NUCLEOTIDE SEQUENCE</scope>
    <source>
        <strain evidence="2">R3-111a-1</strain>
    </source>
</reference>
<dbReference type="EnsemblFungi" id="EJT70857">
    <property type="protein sequence ID" value="EJT70857"/>
    <property type="gene ID" value="GGTG_11880"/>
</dbReference>
<gene>
    <name evidence="2" type="primary">20352338</name>
    <name evidence="1" type="ORF">GGTG_11880</name>
</gene>
<dbReference type="EMBL" id="GL385401">
    <property type="protein sequence ID" value="EJT70857.1"/>
    <property type="molecule type" value="Genomic_DNA"/>
</dbReference>